<sequence>MKESRIKKKLLIVAASASVVVATAAGVYYWDAMLVGIVAVLLWLKKMATLKGLLILLKKLPFLLLLGMKRLVIKVTSRFLLFSAHLRFYRLQRLLRYLRVRAYLVKRRLKYHWGDLSGVEQILATVAALPLVIVLSVLLVIFVLPKAVFSFLGNKIKEHSSAAVLKQAAQFGVKEKLQLADRKIKEKIREKLLRKRRGQAAGGKTEDVTAGADDREHTEE</sequence>
<evidence type="ECO:0000256" key="2">
    <source>
        <dbReference type="SAM" id="Phobius"/>
    </source>
</evidence>
<evidence type="ECO:0000313" key="3">
    <source>
        <dbReference type="EMBL" id="HEC05471.1"/>
    </source>
</evidence>
<evidence type="ECO:0000256" key="1">
    <source>
        <dbReference type="SAM" id="MobiDB-lite"/>
    </source>
</evidence>
<name>A0A831RR55_9GAMM</name>
<dbReference type="Proteomes" id="UP000886339">
    <property type="component" value="Unassembled WGS sequence"/>
</dbReference>
<proteinExistence type="predicted"/>
<reference evidence="3" key="1">
    <citation type="journal article" date="2020" name="mSystems">
        <title>Genome- and Community-Level Interaction Insights into Carbon Utilization and Element Cycling Functions of Hydrothermarchaeota in Hydrothermal Sediment.</title>
        <authorList>
            <person name="Zhou Z."/>
            <person name="Liu Y."/>
            <person name="Xu W."/>
            <person name="Pan J."/>
            <person name="Luo Z.H."/>
            <person name="Li M."/>
        </authorList>
    </citation>
    <scope>NUCLEOTIDE SEQUENCE [LARGE SCALE GENOMIC DNA]</scope>
    <source>
        <strain evidence="3">HyVt-458</strain>
    </source>
</reference>
<feature type="compositionally biased region" description="Basic and acidic residues" evidence="1">
    <location>
        <begin position="204"/>
        <end position="220"/>
    </location>
</feature>
<keyword evidence="2" id="KW-1133">Transmembrane helix</keyword>
<comment type="caution">
    <text evidence="3">The sequence shown here is derived from an EMBL/GenBank/DDBJ whole genome shotgun (WGS) entry which is preliminary data.</text>
</comment>
<organism evidence="3">
    <name type="scientific">Thiolapillus brandeum</name>
    <dbReference type="NCBI Taxonomy" id="1076588"/>
    <lineage>
        <taxon>Bacteria</taxon>
        <taxon>Pseudomonadati</taxon>
        <taxon>Pseudomonadota</taxon>
        <taxon>Gammaproteobacteria</taxon>
        <taxon>Chromatiales</taxon>
        <taxon>Sedimenticolaceae</taxon>
        <taxon>Thiolapillus</taxon>
    </lineage>
</organism>
<accession>A0A831RR55</accession>
<protein>
    <submittedName>
        <fullName evidence="3">Uncharacterized protein</fullName>
    </submittedName>
</protein>
<feature type="transmembrane region" description="Helical" evidence="2">
    <location>
        <begin position="122"/>
        <end position="144"/>
    </location>
</feature>
<keyword evidence="2" id="KW-0472">Membrane</keyword>
<keyword evidence="2" id="KW-0812">Transmembrane</keyword>
<gene>
    <name evidence="3" type="ORF">ENJ12_01345</name>
</gene>
<dbReference type="EMBL" id="DRLF01000052">
    <property type="protein sequence ID" value="HEC05471.1"/>
    <property type="molecule type" value="Genomic_DNA"/>
</dbReference>
<dbReference type="AlphaFoldDB" id="A0A831RR55"/>
<feature type="region of interest" description="Disordered" evidence="1">
    <location>
        <begin position="194"/>
        <end position="220"/>
    </location>
</feature>